<reference evidence="1" key="1">
    <citation type="journal article" date="2015" name="Nature">
        <title>Complex archaea that bridge the gap between prokaryotes and eukaryotes.</title>
        <authorList>
            <person name="Spang A."/>
            <person name="Saw J.H."/>
            <person name="Jorgensen S.L."/>
            <person name="Zaremba-Niedzwiedzka K."/>
            <person name="Martijn J."/>
            <person name="Lind A.E."/>
            <person name="van Eijk R."/>
            <person name="Schleper C."/>
            <person name="Guy L."/>
            <person name="Ettema T.J."/>
        </authorList>
    </citation>
    <scope>NUCLEOTIDE SEQUENCE</scope>
</reference>
<protein>
    <submittedName>
        <fullName evidence="1">Uncharacterized protein</fullName>
    </submittedName>
</protein>
<gene>
    <name evidence="1" type="ORF">LCGC14_0369180</name>
</gene>
<name>A0A0F9TNQ5_9ZZZZ</name>
<comment type="caution">
    <text evidence="1">The sequence shown here is derived from an EMBL/GenBank/DDBJ whole genome shotgun (WGS) entry which is preliminary data.</text>
</comment>
<proteinExistence type="predicted"/>
<sequence length="44" mass="5150">MSLRMSNSVIVTPCVEFWLYKQNEIHQHHLTMTQTPVCSGWSND</sequence>
<organism evidence="1">
    <name type="scientific">marine sediment metagenome</name>
    <dbReference type="NCBI Taxonomy" id="412755"/>
    <lineage>
        <taxon>unclassified sequences</taxon>
        <taxon>metagenomes</taxon>
        <taxon>ecological metagenomes</taxon>
    </lineage>
</organism>
<dbReference type="EMBL" id="LAZR01000294">
    <property type="protein sequence ID" value="KKN76547.1"/>
    <property type="molecule type" value="Genomic_DNA"/>
</dbReference>
<accession>A0A0F9TNQ5</accession>
<evidence type="ECO:0000313" key="1">
    <source>
        <dbReference type="EMBL" id="KKN76547.1"/>
    </source>
</evidence>
<dbReference type="AlphaFoldDB" id="A0A0F9TNQ5"/>